<gene>
    <name evidence="14" type="ORF">ACO22_04754</name>
</gene>
<evidence type="ECO:0000313" key="15">
    <source>
        <dbReference type="Proteomes" id="UP000242814"/>
    </source>
</evidence>
<comment type="domain">
    <text evidence="10">The C-terminal domain binds 2 Fe-S clusters but is otherwise mostly in an intrinsically disordered conformation.</text>
</comment>
<feature type="binding site" evidence="10">
    <location>
        <position position="291"/>
    </location>
    <ligand>
        <name>[2Fe-2S] cluster</name>
        <dbReference type="ChEBI" id="CHEBI:190135"/>
    </ligand>
</feature>
<keyword evidence="5 10" id="KW-0001">2Fe-2S</keyword>
<dbReference type="Proteomes" id="UP000242814">
    <property type="component" value="Unassembled WGS sequence"/>
</dbReference>
<dbReference type="Pfam" id="PF16803">
    <property type="entry name" value="DRE2_N"/>
    <property type="match status" value="1"/>
</dbReference>
<feature type="domain" description="Anamorsin C-terminal" evidence="12">
    <location>
        <begin position="271"/>
        <end position="368"/>
    </location>
</feature>
<evidence type="ECO:0000256" key="2">
    <source>
        <dbReference type="ARBA" id="ARBA00008169"/>
    </source>
</evidence>
<evidence type="ECO:0000256" key="5">
    <source>
        <dbReference type="ARBA" id="ARBA00022714"/>
    </source>
</evidence>
<dbReference type="Pfam" id="PF05093">
    <property type="entry name" value="CIAPIN1"/>
    <property type="match status" value="1"/>
</dbReference>
<feature type="binding site" evidence="10">
    <location>
        <position position="293"/>
    </location>
    <ligand>
        <name>[2Fe-2S] cluster</name>
        <dbReference type="ChEBI" id="CHEBI:190135"/>
    </ligand>
</feature>
<dbReference type="GO" id="GO:0046872">
    <property type="term" value="F:metal ion binding"/>
    <property type="evidence" value="ECO:0007669"/>
    <property type="project" value="UniProtKB-KW"/>
</dbReference>
<dbReference type="AlphaFoldDB" id="A0A1D2JCC3"/>
<accession>A0A1D2JCC3</accession>
<keyword evidence="3 10" id="KW-0004">4Fe-4S</keyword>
<dbReference type="InterPro" id="IPR007785">
    <property type="entry name" value="Anamorsin"/>
</dbReference>
<feature type="compositionally biased region" description="Low complexity" evidence="11">
    <location>
        <begin position="108"/>
        <end position="118"/>
    </location>
</feature>
<dbReference type="GO" id="GO:0051537">
    <property type="term" value="F:2 iron, 2 sulfur cluster binding"/>
    <property type="evidence" value="ECO:0007669"/>
    <property type="project" value="UniProtKB-UniRule"/>
</dbReference>
<feature type="compositionally biased region" description="Gly residues" evidence="11">
    <location>
        <begin position="119"/>
        <end position="129"/>
    </location>
</feature>
<feature type="binding site" evidence="10">
    <location>
        <position position="288"/>
    </location>
    <ligand>
        <name>[2Fe-2S] cluster</name>
        <dbReference type="ChEBI" id="CHEBI:190135"/>
    </ligand>
</feature>
<comment type="domain">
    <text evidence="10">The twin Cx2C motifs are involved in the recognition by the mitochondrial MIA40-ERV1 disulfide relay system. The formation of 2 disulfide bonds in the Cx2C motifs through dithiol/disulfide exchange reactions effectively traps the protein in the mitochondrial intermembrane space.</text>
</comment>
<proteinExistence type="inferred from homology"/>
<feature type="region of interest" description="Disordered" evidence="11">
    <location>
        <begin position="100"/>
        <end position="134"/>
    </location>
</feature>
<reference evidence="14 15" key="1">
    <citation type="submission" date="2016-06" db="EMBL/GenBank/DDBJ databases">
        <authorList>
            <person name="Kjaerup R.B."/>
            <person name="Dalgaard T.S."/>
            <person name="Juul-Madsen H.R."/>
        </authorList>
    </citation>
    <scope>NUCLEOTIDE SEQUENCE [LARGE SCALE GENOMIC DNA]</scope>
    <source>
        <strain evidence="14 15">Pb300</strain>
    </source>
</reference>
<evidence type="ECO:0000256" key="8">
    <source>
        <dbReference type="ARBA" id="ARBA00023014"/>
    </source>
</evidence>
<name>A0A1D2JCC3_PARBR</name>
<evidence type="ECO:0000256" key="7">
    <source>
        <dbReference type="ARBA" id="ARBA00023004"/>
    </source>
</evidence>
<keyword evidence="4 10" id="KW-0963">Cytoplasm</keyword>
<keyword evidence="9 10" id="KW-0496">Mitochondrion</keyword>
<organism evidence="14 15">
    <name type="scientific">Paracoccidioides brasiliensis</name>
    <dbReference type="NCBI Taxonomy" id="121759"/>
    <lineage>
        <taxon>Eukaryota</taxon>
        <taxon>Fungi</taxon>
        <taxon>Dikarya</taxon>
        <taxon>Ascomycota</taxon>
        <taxon>Pezizomycotina</taxon>
        <taxon>Eurotiomycetes</taxon>
        <taxon>Eurotiomycetidae</taxon>
        <taxon>Onygenales</taxon>
        <taxon>Ajellomycetaceae</taxon>
        <taxon>Paracoccidioides</taxon>
    </lineage>
</organism>
<dbReference type="VEuPathDB" id="FungiDB:PABG_12379"/>
<comment type="cofactor">
    <cofactor evidence="10">
        <name>[2Fe-2S] cluster</name>
        <dbReference type="ChEBI" id="CHEBI:190135"/>
    </cofactor>
</comment>
<dbReference type="Gene3D" id="3.40.50.11000">
    <property type="entry name" value="Fe-S cluster assembly protein Dre2, N-terminal domain"/>
    <property type="match status" value="1"/>
</dbReference>
<comment type="similarity">
    <text evidence="2 10">Belongs to the anamorsin family.</text>
</comment>
<comment type="cofactor">
    <cofactor evidence="1 10">
        <name>[4Fe-4S] cluster</name>
        <dbReference type="ChEBI" id="CHEBI:49883"/>
    </cofactor>
</comment>
<sequence>MPPSQTPAQGSGRFLLLSPPSLSSHPEKLNAILGLHARESTDLQMLDRLALGLVSLPESTYDVVLLLTGADNTLAETYRLVSRGVLQGVVNSLKPGGKLRNRDNQIWGSGSDSAAGLGSSDGDGGGGGEKMSSSEQAFRNEAILAGLVFDDRGELAKPDFGAQQAVPLKLGRKKNLGESAFGNGAVELPASNGVRVTTGATSTTTTTAAAAAAAPTTTTTTAINSSTPSGVGFIDFSDDFGVPMVEETQNSDEELIDEEELLGEYDMGRHIVQPPECRPKAGKRRRACKDCTCGLSQKLEAEDRAKRANADKALETLKLRTNDLAEVDFTVQGKVGSCGNCALGDAFRCDGCPYIGLPAFKPGEEVRLLNNDVQL</sequence>
<dbReference type="VEuPathDB" id="FungiDB:PADG_02385"/>
<feature type="region of interest" description="Fe-S binding site B" evidence="10">
    <location>
        <begin position="338"/>
        <end position="352"/>
    </location>
</feature>
<keyword evidence="8 10" id="KW-0411">Iron-sulfur</keyword>
<feature type="short sequence motif" description="Cx2C motif 1" evidence="10">
    <location>
        <begin position="338"/>
        <end position="341"/>
    </location>
</feature>
<dbReference type="GO" id="GO:0016226">
    <property type="term" value="P:iron-sulfur cluster assembly"/>
    <property type="evidence" value="ECO:0007669"/>
    <property type="project" value="UniProtKB-UniRule"/>
</dbReference>
<dbReference type="PANTHER" id="PTHR13273:SF14">
    <property type="entry name" value="ANAMORSIN"/>
    <property type="match status" value="1"/>
</dbReference>
<evidence type="ECO:0000256" key="11">
    <source>
        <dbReference type="SAM" id="MobiDB-lite"/>
    </source>
</evidence>
<feature type="region of interest" description="Fe-S binding site A" evidence="10">
    <location>
        <begin position="277"/>
        <end position="293"/>
    </location>
</feature>
<evidence type="ECO:0000256" key="6">
    <source>
        <dbReference type="ARBA" id="ARBA00022723"/>
    </source>
</evidence>
<dbReference type="InterPro" id="IPR031838">
    <property type="entry name" value="Dre2_N"/>
</dbReference>
<dbReference type="HAMAP" id="MF_03115">
    <property type="entry name" value="Anamorsin"/>
    <property type="match status" value="1"/>
</dbReference>
<dbReference type="InterPro" id="IPR046408">
    <property type="entry name" value="CIAPIN1"/>
</dbReference>
<evidence type="ECO:0000256" key="4">
    <source>
        <dbReference type="ARBA" id="ARBA00022490"/>
    </source>
</evidence>
<feature type="binding site" evidence="10">
    <location>
        <position position="338"/>
    </location>
    <ligand>
        <name>[4Fe-4S] cluster</name>
        <dbReference type="ChEBI" id="CHEBI:49883"/>
    </ligand>
</feature>
<evidence type="ECO:0000256" key="10">
    <source>
        <dbReference type="HAMAP-Rule" id="MF_03115"/>
    </source>
</evidence>
<evidence type="ECO:0000259" key="12">
    <source>
        <dbReference type="Pfam" id="PF05093"/>
    </source>
</evidence>
<comment type="subcellular location">
    <subcellularLocation>
        <location evidence="10">Cytoplasm</location>
    </subcellularLocation>
    <subcellularLocation>
        <location evidence="10">Mitochondrion intermembrane space</location>
    </subcellularLocation>
</comment>
<evidence type="ECO:0000256" key="9">
    <source>
        <dbReference type="ARBA" id="ARBA00023128"/>
    </source>
</evidence>
<feature type="domain" description="Fe-S cluster assembly protein Dre2 N-terminal" evidence="13">
    <location>
        <begin position="13"/>
        <end position="169"/>
    </location>
</feature>
<dbReference type="EMBL" id="LZYO01000196">
    <property type="protein sequence ID" value="ODH26206.1"/>
    <property type="molecule type" value="Genomic_DNA"/>
</dbReference>
<comment type="caution">
    <text evidence="14">The sequence shown here is derived from an EMBL/GenBank/DDBJ whole genome shotgun (WGS) entry which is preliminary data.</text>
</comment>
<evidence type="ECO:0000256" key="3">
    <source>
        <dbReference type="ARBA" id="ARBA00022485"/>
    </source>
</evidence>
<comment type="caution">
    <text evidence="10">Lacks conserved residue(s) required for the propagation of feature annotation.</text>
</comment>
<evidence type="ECO:0000313" key="14">
    <source>
        <dbReference type="EMBL" id="ODH26206.1"/>
    </source>
</evidence>
<dbReference type="PANTHER" id="PTHR13273">
    <property type="entry name" value="ANAMORSIN"/>
    <property type="match status" value="1"/>
</dbReference>
<feature type="binding site" evidence="10">
    <location>
        <position position="277"/>
    </location>
    <ligand>
        <name>[2Fe-2S] cluster</name>
        <dbReference type="ChEBI" id="CHEBI:190135"/>
    </ligand>
</feature>
<keyword evidence="7 10" id="KW-0408">Iron</keyword>
<dbReference type="GO" id="GO:0051539">
    <property type="term" value="F:4 iron, 4 sulfur cluster binding"/>
    <property type="evidence" value="ECO:0007669"/>
    <property type="project" value="UniProtKB-KW"/>
</dbReference>
<feature type="binding site" evidence="10">
    <location>
        <position position="352"/>
    </location>
    <ligand>
        <name>[4Fe-4S] cluster</name>
        <dbReference type="ChEBI" id="CHEBI:49883"/>
    </ligand>
</feature>
<evidence type="ECO:0000259" key="13">
    <source>
        <dbReference type="Pfam" id="PF16803"/>
    </source>
</evidence>
<comment type="domain">
    <text evidence="10">The N-terminal domain has structural similarity with S-adenosyl-L-methionine-dependent methyltransferases, but does not bind S-adenosyl-L-methionine. It is required for correct assembly of the 2 Fe-S clusters.</text>
</comment>
<feature type="binding site" evidence="10">
    <location>
        <position position="349"/>
    </location>
    <ligand>
        <name>[4Fe-4S] cluster</name>
        <dbReference type="ChEBI" id="CHEBI:49883"/>
    </ligand>
</feature>
<protein>
    <submittedName>
        <fullName evidence="14">Fe-S cluster assembly protein DRE2</fullName>
    </submittedName>
</protein>
<dbReference type="GO" id="GO:0009055">
    <property type="term" value="F:electron transfer activity"/>
    <property type="evidence" value="ECO:0007669"/>
    <property type="project" value="UniProtKB-UniRule"/>
</dbReference>
<evidence type="ECO:0000256" key="1">
    <source>
        <dbReference type="ARBA" id="ARBA00001966"/>
    </source>
</evidence>
<feature type="binding site" evidence="10">
    <location>
        <position position="341"/>
    </location>
    <ligand>
        <name>[4Fe-4S] cluster</name>
        <dbReference type="ChEBI" id="CHEBI:49883"/>
    </ligand>
</feature>
<keyword evidence="6 10" id="KW-0479">Metal-binding</keyword>
<feature type="short sequence motif" description="Cx2C motif 2" evidence="10">
    <location>
        <begin position="349"/>
        <end position="352"/>
    </location>
</feature>
<dbReference type="GO" id="GO:0005758">
    <property type="term" value="C:mitochondrial intermembrane space"/>
    <property type="evidence" value="ECO:0007669"/>
    <property type="project" value="UniProtKB-SubCell"/>
</dbReference>